<feature type="domain" description="SGNH hydrolase-type esterase" evidence="1">
    <location>
        <begin position="29"/>
        <end position="179"/>
    </location>
</feature>
<sequence length="199" mass="20839">MPAPAPATGPALVSVPMPGAAPVGDVMLFGDSMLARFTKNRIRQLESELGPTATVYNCAAGGWDSSDGVRRAPLLARAGWDTVVLSFGANDCAPWKRVPIEQFAENVAAVARTFSGARLAAFLPPRIEETGPPGHPPRTNRELDAYREALRAVVGADACLDTARLLTGGLEADGLHLTTGSYTALIPELARVIAHGTPS</sequence>
<dbReference type="InterPro" id="IPR013830">
    <property type="entry name" value="SGNH_hydro"/>
</dbReference>
<keyword evidence="3" id="KW-1185">Reference proteome</keyword>
<dbReference type="InterPro" id="IPR036514">
    <property type="entry name" value="SGNH_hydro_sf"/>
</dbReference>
<organism evidence="2 3">
    <name type="scientific">Nonomuraea maritima</name>
    <dbReference type="NCBI Taxonomy" id="683260"/>
    <lineage>
        <taxon>Bacteria</taxon>
        <taxon>Bacillati</taxon>
        <taxon>Actinomycetota</taxon>
        <taxon>Actinomycetes</taxon>
        <taxon>Streptosporangiales</taxon>
        <taxon>Streptosporangiaceae</taxon>
        <taxon>Nonomuraea</taxon>
    </lineage>
</organism>
<dbReference type="STRING" id="683260.SAMN05421874_102447"/>
<dbReference type="AlphaFoldDB" id="A0A1G8V821"/>
<evidence type="ECO:0000313" key="2">
    <source>
        <dbReference type="EMBL" id="SDJ62238.1"/>
    </source>
</evidence>
<gene>
    <name evidence="2" type="ORF">SAMN05421874_102447</name>
</gene>
<reference evidence="2 3" key="1">
    <citation type="submission" date="2016-10" db="EMBL/GenBank/DDBJ databases">
        <authorList>
            <person name="de Groot N.N."/>
        </authorList>
    </citation>
    <scope>NUCLEOTIDE SEQUENCE [LARGE SCALE GENOMIC DNA]</scope>
    <source>
        <strain evidence="2 3">CGMCC 4.5681</strain>
    </source>
</reference>
<dbReference type="Pfam" id="PF13472">
    <property type="entry name" value="Lipase_GDSL_2"/>
    <property type="match status" value="1"/>
</dbReference>
<protein>
    <submittedName>
        <fullName evidence="2">Lysophospholipase L1</fullName>
    </submittedName>
</protein>
<accession>A0A1G8V821</accession>
<dbReference type="EMBL" id="FNFB01000002">
    <property type="protein sequence ID" value="SDJ62238.1"/>
    <property type="molecule type" value="Genomic_DNA"/>
</dbReference>
<evidence type="ECO:0000259" key="1">
    <source>
        <dbReference type="Pfam" id="PF13472"/>
    </source>
</evidence>
<dbReference type="Proteomes" id="UP000198683">
    <property type="component" value="Unassembled WGS sequence"/>
</dbReference>
<evidence type="ECO:0000313" key="3">
    <source>
        <dbReference type="Proteomes" id="UP000198683"/>
    </source>
</evidence>
<name>A0A1G8V821_9ACTN</name>
<dbReference type="Gene3D" id="3.40.50.1110">
    <property type="entry name" value="SGNH hydrolase"/>
    <property type="match status" value="1"/>
</dbReference>
<proteinExistence type="predicted"/>
<dbReference type="SUPFAM" id="SSF52266">
    <property type="entry name" value="SGNH hydrolase"/>
    <property type="match status" value="1"/>
</dbReference>